<name>A0ABD0K610_9CAEN</name>
<feature type="signal peptide" evidence="1">
    <location>
        <begin position="1"/>
        <end position="27"/>
    </location>
</feature>
<evidence type="ECO:0000313" key="3">
    <source>
        <dbReference type="Proteomes" id="UP001519460"/>
    </source>
</evidence>
<evidence type="ECO:0000256" key="1">
    <source>
        <dbReference type="SAM" id="SignalP"/>
    </source>
</evidence>
<dbReference type="AlphaFoldDB" id="A0ABD0K610"/>
<comment type="caution">
    <text evidence="2">The sequence shown here is derived from an EMBL/GenBank/DDBJ whole genome shotgun (WGS) entry which is preliminary data.</text>
</comment>
<proteinExistence type="predicted"/>
<feature type="chain" id="PRO_5044789828" evidence="1">
    <location>
        <begin position="28"/>
        <end position="159"/>
    </location>
</feature>
<gene>
    <name evidence="2" type="ORF">BaRGS_00025873</name>
</gene>
<organism evidence="2 3">
    <name type="scientific">Batillaria attramentaria</name>
    <dbReference type="NCBI Taxonomy" id="370345"/>
    <lineage>
        <taxon>Eukaryota</taxon>
        <taxon>Metazoa</taxon>
        <taxon>Spiralia</taxon>
        <taxon>Lophotrochozoa</taxon>
        <taxon>Mollusca</taxon>
        <taxon>Gastropoda</taxon>
        <taxon>Caenogastropoda</taxon>
        <taxon>Sorbeoconcha</taxon>
        <taxon>Cerithioidea</taxon>
        <taxon>Batillariidae</taxon>
        <taxon>Batillaria</taxon>
    </lineage>
</organism>
<feature type="non-terminal residue" evidence="2">
    <location>
        <position position="159"/>
    </location>
</feature>
<evidence type="ECO:0000313" key="2">
    <source>
        <dbReference type="EMBL" id="KAK7482840.1"/>
    </source>
</evidence>
<dbReference type="Proteomes" id="UP001519460">
    <property type="component" value="Unassembled WGS sequence"/>
</dbReference>
<reference evidence="2 3" key="1">
    <citation type="journal article" date="2023" name="Sci. Data">
        <title>Genome assembly of the Korean intertidal mud-creeper Batillaria attramentaria.</title>
        <authorList>
            <person name="Patra A.K."/>
            <person name="Ho P.T."/>
            <person name="Jun S."/>
            <person name="Lee S.J."/>
            <person name="Kim Y."/>
            <person name="Won Y.J."/>
        </authorList>
    </citation>
    <scope>NUCLEOTIDE SEQUENCE [LARGE SCALE GENOMIC DNA]</scope>
    <source>
        <strain evidence="2">Wonlab-2016</strain>
    </source>
</reference>
<keyword evidence="3" id="KW-1185">Reference proteome</keyword>
<keyword evidence="1" id="KW-0732">Signal</keyword>
<protein>
    <submittedName>
        <fullName evidence="2">Uncharacterized protein</fullName>
    </submittedName>
</protein>
<accession>A0ABD0K610</accession>
<sequence length="159" mass="17766">MFRRESAVRTDWSWCLLLLFVVTITLSTRQCKVQAESQCKEKSTAYNKNLFEKATRGCQSEGEFSGMDFTPTSPSILEDTSGTAWHHVQETTQSWELDVPDTDHHGITFDILQNVKTSNLQVYTCGSQDLVMTTRVTLEGGRGVSPVSCIKSETLVHGV</sequence>
<dbReference type="EMBL" id="JACVVK020000237">
    <property type="protein sequence ID" value="KAK7482840.1"/>
    <property type="molecule type" value="Genomic_DNA"/>
</dbReference>